<name>A0A1Y5P4R9_9MICO</name>
<evidence type="ECO:0000313" key="1">
    <source>
        <dbReference type="EMBL" id="SBS73663.1"/>
    </source>
</evidence>
<reference evidence="1" key="1">
    <citation type="submission" date="2016-03" db="EMBL/GenBank/DDBJ databases">
        <authorList>
            <person name="Ploux O."/>
        </authorList>
    </citation>
    <scope>NUCLEOTIDE SEQUENCE</scope>
    <source>
        <strain evidence="1">UC1</strain>
    </source>
</reference>
<sequence length="187" mass="20031">MAVAPTYTLSLETTWLPVPLQFPWGAFPDAEAWADELTDSLLAGTGVPPEAHDQLRATALLLQAMPGPLPGAMERFWRTEYVGGPAIVAHLYVTDSTASTPDELLQLARAGIGGRVQTWTSLEDTAFPAAVQAVVTTEIDGAAIGAIRHLGVRDGYVFLLDFLSEDPLLLEAVQGELAAVFRSIRFA</sequence>
<proteinExistence type="predicted"/>
<dbReference type="EMBL" id="FLQR01000008">
    <property type="protein sequence ID" value="SBS73663.1"/>
    <property type="molecule type" value="Genomic_DNA"/>
</dbReference>
<dbReference type="AlphaFoldDB" id="A0A1Y5P4R9"/>
<gene>
    <name evidence="1" type="ORF">MIPYR_40295</name>
</gene>
<dbReference type="RefSeq" id="WP_295576722.1">
    <property type="nucleotide sequence ID" value="NZ_FLQR01000008.1"/>
</dbReference>
<organism evidence="1">
    <name type="scientific">uncultured Microbacterium sp</name>
    <dbReference type="NCBI Taxonomy" id="191216"/>
    <lineage>
        <taxon>Bacteria</taxon>
        <taxon>Bacillati</taxon>
        <taxon>Actinomycetota</taxon>
        <taxon>Actinomycetes</taxon>
        <taxon>Micrococcales</taxon>
        <taxon>Microbacteriaceae</taxon>
        <taxon>Microbacterium</taxon>
        <taxon>environmental samples</taxon>
    </lineage>
</organism>
<protein>
    <submittedName>
        <fullName evidence="1">Uncharacterized protein</fullName>
    </submittedName>
</protein>
<accession>A0A1Y5P4R9</accession>